<dbReference type="FunFam" id="3.20.20.80:FF:000022">
    <property type="entry name" value="Beta-glucosidase 11"/>
    <property type="match status" value="1"/>
</dbReference>
<feature type="chain" id="PRO_5040116139" description="Beta-glucosidase" evidence="4">
    <location>
        <begin position="28"/>
        <end position="580"/>
    </location>
</feature>
<dbReference type="OrthoDB" id="65569at2759"/>
<dbReference type="Gene3D" id="3.20.20.80">
    <property type="entry name" value="Glycosidases"/>
    <property type="match status" value="1"/>
</dbReference>
<gene>
    <name evidence="5" type="ORF">Tsubulata_022852</name>
</gene>
<dbReference type="PRINTS" id="PR00131">
    <property type="entry name" value="GLHYDRLASE1"/>
</dbReference>
<evidence type="ECO:0000256" key="4">
    <source>
        <dbReference type="SAM" id="SignalP"/>
    </source>
</evidence>
<evidence type="ECO:0000313" key="6">
    <source>
        <dbReference type="Proteomes" id="UP001141552"/>
    </source>
</evidence>
<evidence type="ECO:0000256" key="1">
    <source>
        <dbReference type="ARBA" id="ARBA00010838"/>
    </source>
</evidence>
<organism evidence="5 6">
    <name type="scientific">Turnera subulata</name>
    <dbReference type="NCBI Taxonomy" id="218843"/>
    <lineage>
        <taxon>Eukaryota</taxon>
        <taxon>Viridiplantae</taxon>
        <taxon>Streptophyta</taxon>
        <taxon>Embryophyta</taxon>
        <taxon>Tracheophyta</taxon>
        <taxon>Spermatophyta</taxon>
        <taxon>Magnoliopsida</taxon>
        <taxon>eudicotyledons</taxon>
        <taxon>Gunneridae</taxon>
        <taxon>Pentapetalae</taxon>
        <taxon>rosids</taxon>
        <taxon>fabids</taxon>
        <taxon>Malpighiales</taxon>
        <taxon>Passifloraceae</taxon>
        <taxon>Turnera</taxon>
    </lineage>
</organism>
<dbReference type="PANTHER" id="PTHR10353:SF323">
    <property type="entry name" value="LINAMARASE"/>
    <property type="match status" value="1"/>
</dbReference>
<comment type="caution">
    <text evidence="5">The sequence shown here is derived from an EMBL/GenBank/DDBJ whole genome shotgun (WGS) entry which is preliminary data.</text>
</comment>
<reference evidence="5" key="1">
    <citation type="submission" date="2022-02" db="EMBL/GenBank/DDBJ databases">
        <authorList>
            <person name="Henning P.M."/>
            <person name="McCubbin A.G."/>
            <person name="Shore J.S."/>
        </authorList>
    </citation>
    <scope>NUCLEOTIDE SEQUENCE</scope>
    <source>
        <strain evidence="5">F60SS</strain>
        <tissue evidence="5">Leaves</tissue>
    </source>
</reference>
<dbReference type="AlphaFoldDB" id="A0A9Q0FBX1"/>
<dbReference type="InterPro" id="IPR017853">
    <property type="entry name" value="GH"/>
</dbReference>
<keyword evidence="2" id="KW-0378">Hydrolase</keyword>
<keyword evidence="4" id="KW-0732">Signal</keyword>
<keyword evidence="6" id="KW-1185">Reference proteome</keyword>
<protein>
    <recommendedName>
        <fullName evidence="7">Beta-glucosidase</fullName>
    </recommendedName>
</protein>
<evidence type="ECO:0000313" key="5">
    <source>
        <dbReference type="EMBL" id="KAJ4828698.1"/>
    </source>
</evidence>
<dbReference type="GO" id="GO:0008422">
    <property type="term" value="F:beta-glucosidase activity"/>
    <property type="evidence" value="ECO:0007669"/>
    <property type="project" value="TreeGrafter"/>
</dbReference>
<accession>A0A9Q0FBX1</accession>
<sequence>MATTRSPVLGLLVLVCCLALLTEPATAGFNPSEFPNGFYFGSATSAFQTEGAANKSGRGPSVWDTFVHESPERILDGENADVAVDLYNRYKEDLKRMKDTGLNAVRFSISWSRLIPHGQIRAGINEEGVRFYNSLINEALKLGLEPFATIFHWDTPQALEDKYGGFLSPNIVADYRDYANFLFKTFGDRVRHWITLNEPWAYSAWGFDTGEFAPGRCSSWMRRACKAGNSATEPYIVAHHLLLSHATAVKLYRDNYEPTQKGKIGFTLDSYWFEPFSNSTKDIDATKRSIDFHYGWFMDPVTFGDYPRTMRDNVGDRLPKFTIEQSNMVRGSLDFLGVNYYSSRFAANVDYVDPLRLSYTNDAHRELRFEDSNGNSIGPEAGLTWLRVAPYGIRYLLNYTKDTYRNPEIFITETGVAHDNDTASYDEIIHDQIRIDYYDSHLGNISVAMREYGVNIKGFFAWTFMDNFEWSSGYTKRFGMTYIDYNRNLTRIPKDSSKWFSNKLLPKRETQTQTETQTEYKWSRPLGFQSYSSILEAEQTVQAGNLIGWGDYSNDSEGAHSVALVLVEKEGFDWSKLVVC</sequence>
<evidence type="ECO:0000256" key="3">
    <source>
        <dbReference type="RuleBase" id="RU003690"/>
    </source>
</evidence>
<dbReference type="Proteomes" id="UP001141552">
    <property type="component" value="Unassembled WGS sequence"/>
</dbReference>
<proteinExistence type="inferred from homology"/>
<dbReference type="InterPro" id="IPR001360">
    <property type="entry name" value="Glyco_hydro_1"/>
</dbReference>
<dbReference type="Pfam" id="PF00232">
    <property type="entry name" value="Glyco_hydro_1"/>
    <property type="match status" value="1"/>
</dbReference>
<dbReference type="InterPro" id="IPR033132">
    <property type="entry name" value="GH_1_N_CS"/>
</dbReference>
<dbReference type="GO" id="GO:0005975">
    <property type="term" value="P:carbohydrate metabolic process"/>
    <property type="evidence" value="ECO:0007669"/>
    <property type="project" value="InterPro"/>
</dbReference>
<name>A0A9Q0FBX1_9ROSI</name>
<dbReference type="PANTHER" id="PTHR10353">
    <property type="entry name" value="GLYCOSYL HYDROLASE"/>
    <property type="match status" value="1"/>
</dbReference>
<dbReference type="PROSITE" id="PS00653">
    <property type="entry name" value="GLYCOSYL_HYDROL_F1_2"/>
    <property type="match status" value="1"/>
</dbReference>
<reference evidence="5" key="2">
    <citation type="journal article" date="2023" name="Plants (Basel)">
        <title>Annotation of the Turnera subulata (Passifloraceae) Draft Genome Reveals the S-Locus Evolved after the Divergence of Turneroideae from Passifloroideae in a Stepwise Manner.</title>
        <authorList>
            <person name="Henning P.M."/>
            <person name="Roalson E.H."/>
            <person name="Mir W."/>
            <person name="McCubbin A.G."/>
            <person name="Shore J.S."/>
        </authorList>
    </citation>
    <scope>NUCLEOTIDE SEQUENCE</scope>
    <source>
        <strain evidence="5">F60SS</strain>
    </source>
</reference>
<evidence type="ECO:0000256" key="2">
    <source>
        <dbReference type="ARBA" id="ARBA00022801"/>
    </source>
</evidence>
<dbReference type="SUPFAM" id="SSF51445">
    <property type="entry name" value="(Trans)glycosidases"/>
    <property type="match status" value="1"/>
</dbReference>
<comment type="similarity">
    <text evidence="1 3">Belongs to the glycosyl hydrolase 1 family.</text>
</comment>
<evidence type="ECO:0008006" key="7">
    <source>
        <dbReference type="Google" id="ProtNLM"/>
    </source>
</evidence>
<dbReference type="EMBL" id="JAKUCV010006106">
    <property type="protein sequence ID" value="KAJ4828698.1"/>
    <property type="molecule type" value="Genomic_DNA"/>
</dbReference>
<feature type="signal peptide" evidence="4">
    <location>
        <begin position="1"/>
        <end position="27"/>
    </location>
</feature>